<protein>
    <recommendedName>
        <fullName evidence="3">Anti-sigma K factor RskA C-terminal domain-containing protein</fullName>
    </recommendedName>
</protein>
<sequence>MTPVDDHRPYREEDDLVAAEYVLGVLPADERAAVAGRIEAEPAFAQLVEAWEAKLSPMADGFEEVAPPGAVREALQQRLFGQAARQQPGALARMWQSVSVWRAATAAAAAALLVLAAVTLMEAPAPDADERFVASLSGEGSEVHYFVVYDARTQDIGLSHVTGARPEGRDFELWVIDDGQPHSLGVIPEGSSVHVAVGEALQAAIDDDAVFAITTEPPGGSPSGAPTGPVVAQGALNPI</sequence>
<name>A0ABY5MN37_9HYPH</name>
<evidence type="ECO:0000313" key="5">
    <source>
        <dbReference type="Proteomes" id="UP001342418"/>
    </source>
</evidence>
<dbReference type="Pfam" id="PF10099">
    <property type="entry name" value="RskA_C"/>
    <property type="match status" value="1"/>
</dbReference>
<feature type="transmembrane region" description="Helical" evidence="2">
    <location>
        <begin position="100"/>
        <end position="121"/>
    </location>
</feature>
<evidence type="ECO:0000256" key="2">
    <source>
        <dbReference type="SAM" id="Phobius"/>
    </source>
</evidence>
<dbReference type="PANTHER" id="PTHR37461">
    <property type="entry name" value="ANTI-SIGMA-K FACTOR RSKA"/>
    <property type="match status" value="1"/>
</dbReference>
<keyword evidence="2" id="KW-0472">Membrane</keyword>
<dbReference type="Proteomes" id="UP001342418">
    <property type="component" value="Chromosome"/>
</dbReference>
<evidence type="ECO:0000313" key="4">
    <source>
        <dbReference type="EMBL" id="UUP18490.1"/>
    </source>
</evidence>
<keyword evidence="5" id="KW-1185">Reference proteome</keyword>
<dbReference type="RefSeq" id="WP_338530720.1">
    <property type="nucleotide sequence ID" value="NZ_CP030941.1"/>
</dbReference>
<feature type="domain" description="Anti-sigma K factor RskA C-terminal" evidence="3">
    <location>
        <begin position="105"/>
        <end position="230"/>
    </location>
</feature>
<evidence type="ECO:0000259" key="3">
    <source>
        <dbReference type="Pfam" id="PF10099"/>
    </source>
</evidence>
<dbReference type="PANTHER" id="PTHR37461:SF1">
    <property type="entry name" value="ANTI-SIGMA-K FACTOR RSKA"/>
    <property type="match status" value="1"/>
</dbReference>
<proteinExistence type="predicted"/>
<keyword evidence="2" id="KW-1133">Transmembrane helix</keyword>
<dbReference type="InterPro" id="IPR018764">
    <property type="entry name" value="RskA_C"/>
</dbReference>
<dbReference type="InterPro" id="IPR051474">
    <property type="entry name" value="Anti-sigma-K/W_factor"/>
</dbReference>
<feature type="region of interest" description="Disordered" evidence="1">
    <location>
        <begin position="217"/>
        <end position="239"/>
    </location>
</feature>
<evidence type="ECO:0000256" key="1">
    <source>
        <dbReference type="SAM" id="MobiDB-lite"/>
    </source>
</evidence>
<accession>A0ABY5MN37</accession>
<gene>
    <name evidence="4" type="ORF">NTH_02973</name>
</gene>
<keyword evidence="2" id="KW-0812">Transmembrane</keyword>
<reference evidence="4 5" key="1">
    <citation type="submission" date="2018-07" db="EMBL/GenBank/DDBJ databases">
        <title>Genome sequence of Nitratireductor thuwali#1536.</title>
        <authorList>
            <person name="Michoud G."/>
            <person name="Merlino G."/>
            <person name="Sefrji F.O."/>
            <person name="Daffonchio D."/>
        </authorList>
    </citation>
    <scope>NUCLEOTIDE SEQUENCE [LARGE SCALE GENOMIC DNA]</scope>
    <source>
        <strain evidence="5">Nit1536</strain>
    </source>
</reference>
<dbReference type="EMBL" id="CP030941">
    <property type="protein sequence ID" value="UUP18490.1"/>
    <property type="molecule type" value="Genomic_DNA"/>
</dbReference>
<organism evidence="4 5">
    <name type="scientific">Nitratireductor thuwali</name>
    <dbReference type="NCBI Taxonomy" id="2267699"/>
    <lineage>
        <taxon>Bacteria</taxon>
        <taxon>Pseudomonadati</taxon>
        <taxon>Pseudomonadota</taxon>
        <taxon>Alphaproteobacteria</taxon>
        <taxon>Hyphomicrobiales</taxon>
        <taxon>Phyllobacteriaceae</taxon>
        <taxon>Nitratireductor</taxon>
    </lineage>
</organism>